<dbReference type="GO" id="GO:0000049">
    <property type="term" value="F:tRNA binding"/>
    <property type="evidence" value="ECO:0007669"/>
    <property type="project" value="TreeGrafter"/>
</dbReference>
<name>A0A9W8A917_9FUNG</name>
<gene>
    <name evidence="10" type="ORF">H4219_000411</name>
</gene>
<keyword evidence="8" id="KW-0539">Nucleus</keyword>
<dbReference type="GO" id="GO:0005634">
    <property type="term" value="C:nucleus"/>
    <property type="evidence" value="ECO:0007669"/>
    <property type="project" value="UniProtKB-SubCell"/>
</dbReference>
<dbReference type="Gene3D" id="3.40.50.300">
    <property type="entry name" value="P-loop containing nucleotide triphosphate hydrolases"/>
    <property type="match status" value="1"/>
</dbReference>
<dbReference type="PANTHER" id="PTHR15641:SF1">
    <property type="entry name" value="ELONGATOR COMPLEX PROTEIN 5"/>
    <property type="match status" value="1"/>
</dbReference>
<feature type="region of interest" description="Disordered" evidence="9">
    <location>
        <begin position="347"/>
        <end position="388"/>
    </location>
</feature>
<dbReference type="GO" id="GO:0033588">
    <property type="term" value="C:elongator holoenzyme complex"/>
    <property type="evidence" value="ECO:0007669"/>
    <property type="project" value="InterPro"/>
</dbReference>
<evidence type="ECO:0000256" key="2">
    <source>
        <dbReference type="ARBA" id="ARBA00004496"/>
    </source>
</evidence>
<evidence type="ECO:0000256" key="5">
    <source>
        <dbReference type="ARBA" id="ARBA00020264"/>
    </source>
</evidence>
<dbReference type="Pfam" id="PF10483">
    <property type="entry name" value="Elong_Iki1"/>
    <property type="match status" value="1"/>
</dbReference>
<dbReference type="GO" id="GO:0005829">
    <property type="term" value="C:cytosol"/>
    <property type="evidence" value="ECO:0007669"/>
    <property type="project" value="TreeGrafter"/>
</dbReference>
<evidence type="ECO:0000313" key="11">
    <source>
        <dbReference type="Proteomes" id="UP001150538"/>
    </source>
</evidence>
<evidence type="ECO:0000256" key="4">
    <source>
        <dbReference type="ARBA" id="ARBA00009567"/>
    </source>
</evidence>
<evidence type="ECO:0000256" key="8">
    <source>
        <dbReference type="ARBA" id="ARBA00023242"/>
    </source>
</evidence>
<feature type="region of interest" description="Disordered" evidence="9">
    <location>
        <begin position="306"/>
        <end position="328"/>
    </location>
</feature>
<organism evidence="10 11">
    <name type="scientific">Mycoemilia scoparia</name>
    <dbReference type="NCBI Taxonomy" id="417184"/>
    <lineage>
        <taxon>Eukaryota</taxon>
        <taxon>Fungi</taxon>
        <taxon>Fungi incertae sedis</taxon>
        <taxon>Zoopagomycota</taxon>
        <taxon>Kickxellomycotina</taxon>
        <taxon>Kickxellomycetes</taxon>
        <taxon>Kickxellales</taxon>
        <taxon>Kickxellaceae</taxon>
        <taxon>Mycoemilia</taxon>
    </lineage>
</organism>
<feature type="compositionally biased region" description="Acidic residues" evidence="9">
    <location>
        <begin position="372"/>
        <end position="388"/>
    </location>
</feature>
<keyword evidence="7" id="KW-0819">tRNA processing</keyword>
<dbReference type="AlphaFoldDB" id="A0A9W8A917"/>
<comment type="pathway">
    <text evidence="3">tRNA modification; 5-methoxycarbonylmethyl-2-thiouridine-tRNA biosynthesis.</text>
</comment>
<comment type="subcellular location">
    <subcellularLocation>
        <location evidence="2">Cytoplasm</location>
    </subcellularLocation>
    <subcellularLocation>
        <location evidence="1">Nucleus</location>
    </subcellularLocation>
</comment>
<evidence type="ECO:0000256" key="6">
    <source>
        <dbReference type="ARBA" id="ARBA00022490"/>
    </source>
</evidence>
<keyword evidence="11" id="KW-1185">Reference proteome</keyword>
<keyword evidence="6" id="KW-0963">Cytoplasm</keyword>
<dbReference type="InterPro" id="IPR019519">
    <property type="entry name" value="Elp5"/>
</dbReference>
<evidence type="ECO:0000256" key="9">
    <source>
        <dbReference type="SAM" id="MobiDB-lite"/>
    </source>
</evidence>
<comment type="similarity">
    <text evidence="4">Belongs to the ELP5 family.</text>
</comment>
<feature type="compositionally biased region" description="Polar residues" evidence="9">
    <location>
        <begin position="318"/>
        <end position="328"/>
    </location>
</feature>
<dbReference type="OrthoDB" id="166907at2759"/>
<dbReference type="GO" id="GO:0002098">
    <property type="term" value="P:tRNA wobble uridine modification"/>
    <property type="evidence" value="ECO:0007669"/>
    <property type="project" value="InterPro"/>
</dbReference>
<dbReference type="EMBL" id="JANBPU010000003">
    <property type="protein sequence ID" value="KAJ1921679.1"/>
    <property type="molecule type" value="Genomic_DNA"/>
</dbReference>
<dbReference type="Proteomes" id="UP001150538">
    <property type="component" value="Unassembled WGS sequence"/>
</dbReference>
<accession>A0A9W8A917</accession>
<evidence type="ECO:0000313" key="10">
    <source>
        <dbReference type="EMBL" id="KAJ1921679.1"/>
    </source>
</evidence>
<reference evidence="10" key="1">
    <citation type="submission" date="2022-07" db="EMBL/GenBank/DDBJ databases">
        <title>Phylogenomic reconstructions and comparative analyses of Kickxellomycotina fungi.</title>
        <authorList>
            <person name="Reynolds N.K."/>
            <person name="Stajich J.E."/>
            <person name="Barry K."/>
            <person name="Grigoriev I.V."/>
            <person name="Crous P."/>
            <person name="Smith M.E."/>
        </authorList>
    </citation>
    <scope>NUCLEOTIDE SEQUENCE</scope>
    <source>
        <strain evidence="10">NBRC 100468</strain>
    </source>
</reference>
<evidence type="ECO:0000256" key="7">
    <source>
        <dbReference type="ARBA" id="ARBA00022694"/>
    </source>
</evidence>
<dbReference type="PANTHER" id="PTHR15641">
    <property type="entry name" value="ELONGATOR COMPLEX PROTEIN 5"/>
    <property type="match status" value="1"/>
</dbReference>
<evidence type="ECO:0000256" key="3">
    <source>
        <dbReference type="ARBA" id="ARBA00005043"/>
    </source>
</evidence>
<sequence>MGEGSETQFIQRLIESEKAHTPLSVITDTVKQSGLPLVEHMLDELLARSYSIVLVCTKTLPEKSFKNIIAGPKQSSIVVVDRSVSFGPTIETEKITASGDNSTKGQLKNSRIDFSEIESQIAKSISQKGKKYAIAFDNIDRMLQQSTHDTLVLLRNLKQKINKDQDRLIALYSIPVSMSLQHHIQNGRPKRGTPLVLNSLTELANTTINVLPSAEAKKWSPLTIVDEEAERKKGWIDVASNSLDSGIVILEHKKVSGKVVHESCFYKYGVHPTKNTGPEAIVGGDIKTAKWHFTPVSDVLELTGVDPEDASTKDEGSAGQNQNDPTLNLSFNLKLTDEQRVAKESVELPYLKTDEAQLGSNRVPGQIIYQPDEGDDWDEDDPDDDLEI</sequence>
<dbReference type="InterPro" id="IPR027417">
    <property type="entry name" value="P-loop_NTPase"/>
</dbReference>
<protein>
    <recommendedName>
        <fullName evidence="5">Elongator complex protein 5</fullName>
    </recommendedName>
</protein>
<comment type="caution">
    <text evidence="10">The sequence shown here is derived from an EMBL/GenBank/DDBJ whole genome shotgun (WGS) entry which is preliminary data.</text>
</comment>
<proteinExistence type="inferred from homology"/>
<evidence type="ECO:0000256" key="1">
    <source>
        <dbReference type="ARBA" id="ARBA00004123"/>
    </source>
</evidence>